<organism evidence="6 7">
    <name type="scientific">Lithocarpus litseifolius</name>
    <dbReference type="NCBI Taxonomy" id="425828"/>
    <lineage>
        <taxon>Eukaryota</taxon>
        <taxon>Viridiplantae</taxon>
        <taxon>Streptophyta</taxon>
        <taxon>Embryophyta</taxon>
        <taxon>Tracheophyta</taxon>
        <taxon>Spermatophyta</taxon>
        <taxon>Magnoliopsida</taxon>
        <taxon>eudicotyledons</taxon>
        <taxon>Gunneridae</taxon>
        <taxon>Pentapetalae</taxon>
        <taxon>rosids</taxon>
        <taxon>fabids</taxon>
        <taxon>Fagales</taxon>
        <taxon>Fagaceae</taxon>
        <taxon>Lithocarpus</taxon>
    </lineage>
</organism>
<dbReference type="PANTHER" id="PTHR31973:SF187">
    <property type="entry name" value="MUTATOR TRANSPOSASE MUDRA PROTEIN"/>
    <property type="match status" value="1"/>
</dbReference>
<feature type="compositionally biased region" description="Polar residues" evidence="1">
    <location>
        <begin position="275"/>
        <end position="308"/>
    </location>
</feature>
<evidence type="ECO:0000259" key="3">
    <source>
        <dbReference type="Pfam" id="PF04434"/>
    </source>
</evidence>
<name>A0AAW2CII5_9ROSI</name>
<evidence type="ECO:0000259" key="5">
    <source>
        <dbReference type="Pfam" id="PF26130"/>
    </source>
</evidence>
<keyword evidence="7" id="KW-1185">Reference proteome</keyword>
<evidence type="ECO:0000256" key="1">
    <source>
        <dbReference type="SAM" id="MobiDB-lite"/>
    </source>
</evidence>
<protein>
    <submittedName>
        <fullName evidence="6">Uncharacterized protein</fullName>
    </submittedName>
</protein>
<feature type="compositionally biased region" description="Acidic residues" evidence="1">
    <location>
        <begin position="216"/>
        <end position="233"/>
    </location>
</feature>
<dbReference type="Pfam" id="PF10551">
    <property type="entry name" value="MULE"/>
    <property type="match status" value="1"/>
</dbReference>
<dbReference type="InterPro" id="IPR007527">
    <property type="entry name" value="Znf_SWIM"/>
</dbReference>
<accession>A0AAW2CII5</accession>
<feature type="domain" description="PB1-like" evidence="5">
    <location>
        <begin position="57"/>
        <end position="145"/>
    </location>
</feature>
<dbReference type="InterPro" id="IPR058594">
    <property type="entry name" value="PB1-like_dom_pln"/>
</dbReference>
<feature type="domain" description="Transposase MuDR plant" evidence="2">
    <location>
        <begin position="355"/>
        <end position="413"/>
    </location>
</feature>
<evidence type="ECO:0000313" key="7">
    <source>
        <dbReference type="Proteomes" id="UP001459277"/>
    </source>
</evidence>
<dbReference type="Pfam" id="PF26130">
    <property type="entry name" value="PB1-like"/>
    <property type="match status" value="1"/>
</dbReference>
<proteinExistence type="predicted"/>
<dbReference type="InterPro" id="IPR004332">
    <property type="entry name" value="Transposase_MuDR"/>
</dbReference>
<reference evidence="6 7" key="1">
    <citation type="submission" date="2024-01" db="EMBL/GenBank/DDBJ databases">
        <title>A telomere-to-telomere, gap-free genome of sweet tea (Lithocarpus litseifolius).</title>
        <authorList>
            <person name="Zhou J."/>
        </authorList>
    </citation>
    <scope>NUCLEOTIDE SEQUENCE [LARGE SCALE GENOMIC DNA]</scope>
    <source>
        <strain evidence="6">Zhou-2022a</strain>
        <tissue evidence="6">Leaf</tissue>
    </source>
</reference>
<evidence type="ECO:0000313" key="6">
    <source>
        <dbReference type="EMBL" id="KAK9996544.1"/>
    </source>
</evidence>
<gene>
    <name evidence="6" type="ORF">SO802_021230</name>
</gene>
<dbReference type="Pfam" id="PF04434">
    <property type="entry name" value="SWIM"/>
    <property type="match status" value="1"/>
</dbReference>
<feature type="domain" description="SWIM-type" evidence="3">
    <location>
        <begin position="747"/>
        <end position="762"/>
    </location>
</feature>
<dbReference type="PANTHER" id="PTHR31973">
    <property type="entry name" value="POLYPROTEIN, PUTATIVE-RELATED"/>
    <property type="match status" value="1"/>
</dbReference>
<dbReference type="GO" id="GO:0008270">
    <property type="term" value="F:zinc ion binding"/>
    <property type="evidence" value="ECO:0007669"/>
    <property type="project" value="InterPro"/>
</dbReference>
<dbReference type="Proteomes" id="UP001459277">
    <property type="component" value="Unassembled WGS sequence"/>
</dbReference>
<feature type="compositionally biased region" description="Gly residues" evidence="1">
    <location>
        <begin position="197"/>
        <end position="209"/>
    </location>
</feature>
<feature type="region of interest" description="Disordered" evidence="1">
    <location>
        <begin position="197"/>
        <end position="313"/>
    </location>
</feature>
<comment type="caution">
    <text evidence="6">The sequence shown here is derived from an EMBL/GenBank/DDBJ whole genome shotgun (WGS) entry which is preliminary data.</text>
</comment>
<dbReference type="EMBL" id="JAZDWU010000007">
    <property type="protein sequence ID" value="KAK9996544.1"/>
    <property type="molecule type" value="Genomic_DNA"/>
</dbReference>
<dbReference type="InterPro" id="IPR018289">
    <property type="entry name" value="MULE_transposase_dom"/>
</dbReference>
<feature type="domain" description="MULE transposase" evidence="4">
    <location>
        <begin position="547"/>
        <end position="642"/>
    </location>
</feature>
<feature type="region of interest" description="Disordered" evidence="1">
    <location>
        <begin position="794"/>
        <end position="1004"/>
    </location>
</feature>
<dbReference type="Pfam" id="PF03108">
    <property type="entry name" value="DBD_Tnp_Mut"/>
    <property type="match status" value="1"/>
</dbReference>
<dbReference type="AlphaFoldDB" id="A0AAW2CII5"/>
<feature type="compositionally biased region" description="Low complexity" evidence="1">
    <location>
        <begin position="921"/>
        <end position="936"/>
    </location>
</feature>
<sequence length="1004" mass="111436">MISLIGGGANHMKSIRPSTSPISVISKATIDGGNTVINGFMEILFNSVDPQMVDFTFDIEIHVGGCFVEDPTLKYAGGSVHTLTEIDPDKLSFFEIRDLCHLVGAPKEHSRYRYLLPQGNVENDIRDIETDADVVNMTTLHRAWPADKIIIYTDIDVEPLAVEHPDGGGVCNYGVGGDAGGDVGGIGGDAGGDVGGVGGIGGDAGGDAGDGGRDEIDVESDYDEEEEDDEDAEVGARVEEQNVDDDDDDDDDDDWLYEGLESDDFGDDIFAAPNSAPQDSAPKSSDAPNTAPNSSDAPNTAPESSNAPHANPEWAEPALEDDLVSMDGSDDEQVPEQPEFNARSDMRNVVLKKEMKFPNAKVFRAALREYAIKKPIDIKFKLNERTKISVHCKNECGWRCYASQISGELTFQIKTLTADCTCPKSFKNSQATSAYVANRFIEDFGKNPNWEVTGVHNHVMQNLSVDLSLNQVYRSKRKAKDLINGDEQLQYGVLRDYAQMINTVDKGSRVILQTEMADETFQPKFKRMYVRFNAQKVGFLGGCRPFIGLDGCHIKHRFGGQILSATALDANDNIFPVAMAVVEQENKESWTWFLEIFADDIGRPEELQLVFISDRQKGLIPAIETLFPTVEHRYCVKHIYNNFKVDHKGLELKDALWRCAAATTVREFERCMQYIKDLDEKAHEYLANIAPEKWPRSHFTPRALTDYLVNNLSESFNSMILKSRDKPILAMLEWIRVRLMTRLYTEDLNGIPCKHAITAIYTNLETPETYTHPCYHKEAYMEIYKELLPPMPGQSEWAETGQPAPVAPHIYKPPGRPPKQRKKAADEPRNPYKASRMNRPVRCGKCKKEGHNSRGCKAGITGETQWQRRQRLEREKAARGGVPAPRTRSGSAPQDAPQPPSQQPAQQPAQPYNLRSATQPSSSQQGNQASQQGNQARPSHTRAGWFSSSQPELHTPRETWDTLPSSSQPSPAYRSTGGVRSRGQLAAQRPPKMTLVGGKSKGKK</sequence>
<evidence type="ECO:0000259" key="2">
    <source>
        <dbReference type="Pfam" id="PF03108"/>
    </source>
</evidence>
<feature type="compositionally biased region" description="Acidic residues" evidence="1">
    <location>
        <begin position="241"/>
        <end position="267"/>
    </location>
</feature>
<evidence type="ECO:0000259" key="4">
    <source>
        <dbReference type="Pfam" id="PF10551"/>
    </source>
</evidence>